<dbReference type="GO" id="GO:0046872">
    <property type="term" value="F:metal ion binding"/>
    <property type="evidence" value="ECO:0007669"/>
    <property type="project" value="UniProtKB-UniRule"/>
</dbReference>
<dbReference type="Proteomes" id="UP000663880">
    <property type="component" value="Unassembled WGS sequence"/>
</dbReference>
<dbReference type="InterPro" id="IPR018303">
    <property type="entry name" value="ATPase_P-typ_P_site"/>
</dbReference>
<dbReference type="Pfam" id="PF12409">
    <property type="entry name" value="P5-ATPase"/>
    <property type="match status" value="1"/>
</dbReference>
<evidence type="ECO:0000256" key="14">
    <source>
        <dbReference type="RuleBase" id="RU362082"/>
    </source>
</evidence>
<feature type="transmembrane region" description="Helical" evidence="14">
    <location>
        <begin position="943"/>
        <end position="974"/>
    </location>
</feature>
<evidence type="ECO:0000256" key="9">
    <source>
        <dbReference type="ARBA" id="ARBA00022842"/>
    </source>
</evidence>
<feature type="transmembrane region" description="Helical" evidence="14">
    <location>
        <begin position="381"/>
        <end position="401"/>
    </location>
</feature>
<dbReference type="InterPro" id="IPR036412">
    <property type="entry name" value="HAD-like_sf"/>
</dbReference>
<comment type="subcellular location">
    <subcellularLocation>
        <location evidence="1">Late endosome membrane</location>
        <topology evidence="1">Multi-pass membrane protein</topology>
    </subcellularLocation>
    <subcellularLocation>
        <location evidence="14">Membrane</location>
        <topology evidence="14">Multi-pass membrane protein</topology>
    </subcellularLocation>
</comment>
<dbReference type="SFLD" id="SFLDF00027">
    <property type="entry name" value="p-type_atpase"/>
    <property type="match status" value="1"/>
</dbReference>
<evidence type="ECO:0000256" key="13">
    <source>
        <dbReference type="ARBA" id="ARBA00049360"/>
    </source>
</evidence>
<dbReference type="SFLD" id="SFLDS00003">
    <property type="entry name" value="Haloacid_Dehalogenase"/>
    <property type="match status" value="1"/>
</dbReference>
<dbReference type="EMBL" id="CAJOBZ010000004">
    <property type="protein sequence ID" value="CAF4778547.1"/>
    <property type="molecule type" value="Genomic_DNA"/>
</dbReference>
<dbReference type="GO" id="GO:0016887">
    <property type="term" value="F:ATP hydrolysis activity"/>
    <property type="evidence" value="ECO:0007669"/>
    <property type="project" value="InterPro"/>
</dbReference>
<evidence type="ECO:0000313" key="19">
    <source>
        <dbReference type="EMBL" id="CAF4778547.1"/>
    </source>
</evidence>
<evidence type="ECO:0000259" key="16">
    <source>
        <dbReference type="Pfam" id="PF00122"/>
    </source>
</evidence>
<feature type="transmembrane region" description="Helical" evidence="14">
    <location>
        <begin position="1071"/>
        <end position="1093"/>
    </location>
</feature>
<sequence length="1152" mass="129267">MPNMNNASVTNEEYEVIGEAHWQILEGSDDQAIRIYGYKYSRFRSTIFRAICISLCGLPYFALAYSPAYNRYKYIKCSLKNAEHICVMDSEGTFTIVNVDIIDLNLLNHRDNSLRFFIYQHSRYIWLNDQGAFINVQALNEKLTLNILMENISGINKRQQNELIKLYGKNSVEVEVKRYWTIFCSEVFNPFYLFQIFSIILWSLDEYYQYATCVFILSAISCMLALYETKQMSVKIHNMAGSTCTFTVSVLRPSRTGREECVVNASRLVPGDVLVLPPDGCVMPCDAMLLTGSCIVNESMLTGESVPVMKGPPCPNAEVYSTENHKRHTLFAGTHVIQTRFYGNNQVLAKVVRTGFYTAKGEMIKSILFPKQFDFQFYKDAVKFVIFMFCIAAMGMVYSIWLYMQRGSSLGTIILRTLDIITIVVPPALPAAMTAGIVYSQQRLKKNKIFCVSPPKIIICGKLQVMCFDKTGTLTEDGLDLYAVIPSNEEEVFGRCVDDISSLPTNSPLVQALASCHSLTSIQGQLKGDPLDLKMFEFTQWVLEEPGPENTRYDNLTPAIVKPPSTRNEDLENLDPLTMEMPYEIGLLRRFHFSSSQQSMGVIARILGQPAMVYYVKGAPEKIAGMCDPLTLPENFNSTLNEYTSNGFRVIGLAYKKLDRKMKWMDAQRVKREVLENGMTFLGFLVMQNSLKPETTHIIKELHEANMKQIMVTGDNIMTAMSVARGCFMVQPQQKVVLVTIGLQQTGDQRPPLSMEIVGEGGPPKLAIEDYVIAMEGKTWAIVRTHYPEFMPTVLSKGMIFGRFGPDQKTQLITALQGEGLIVGMCGDGANDCGALKAAHVGISLSEADASVAAPFTSQEQNITCVKLLALEGRCALSTSFAIFKYMALYSLIQFFSILILYNFYSILGNNQFLYIDLVLTTLLALSLGRAGPGPILTKQSPAVSLVALSSLLPLFIQVTLVLVVQVVATMLLFSQPWFESVKGGPDIEQVLCWENTVIFIVSAFQYLIMACVYAKGWPFRQPFCANYYMVITLLSQAFFVTLLLFCPWQGLANWIEVEVMKASHIEENYFRIYILIIPVLHLLIAVGVEATFSDPELFSNIYSSFRRCNTKEENSADAECPLWPPHSPLTSADISVCILKYGFKCELHITA</sequence>
<feature type="transmembrane region" description="Helical" evidence="14">
    <location>
        <begin position="1027"/>
        <end position="1051"/>
    </location>
</feature>
<feature type="region of interest" description="Disordered" evidence="15">
    <location>
        <begin position="553"/>
        <end position="572"/>
    </location>
</feature>
<dbReference type="SUPFAM" id="SSF56784">
    <property type="entry name" value="HAD-like"/>
    <property type="match status" value="1"/>
</dbReference>
<evidence type="ECO:0000256" key="2">
    <source>
        <dbReference type="ARBA" id="ARBA00006000"/>
    </source>
</evidence>
<dbReference type="Pfam" id="PF00690">
    <property type="entry name" value="Cation_ATPase_N"/>
    <property type="match status" value="1"/>
</dbReference>
<dbReference type="GO" id="GO:0019829">
    <property type="term" value="F:ATPase-coupled monoatomic cation transmembrane transporter activity"/>
    <property type="evidence" value="ECO:0007669"/>
    <property type="project" value="UniProtKB-UniRule"/>
</dbReference>
<evidence type="ECO:0000256" key="1">
    <source>
        <dbReference type="ARBA" id="ARBA00004107"/>
    </source>
</evidence>
<accession>A0A821N1Z6</accession>
<dbReference type="InterPro" id="IPR044492">
    <property type="entry name" value="P_typ_ATPase_HD_dom"/>
</dbReference>
<dbReference type="GO" id="GO:0031902">
    <property type="term" value="C:late endosome membrane"/>
    <property type="evidence" value="ECO:0007669"/>
    <property type="project" value="UniProtKB-SubCell"/>
</dbReference>
<organism evidence="19 20">
    <name type="scientific">Pieris macdunnoughi</name>
    <dbReference type="NCBI Taxonomy" id="345717"/>
    <lineage>
        <taxon>Eukaryota</taxon>
        <taxon>Metazoa</taxon>
        <taxon>Ecdysozoa</taxon>
        <taxon>Arthropoda</taxon>
        <taxon>Hexapoda</taxon>
        <taxon>Insecta</taxon>
        <taxon>Pterygota</taxon>
        <taxon>Neoptera</taxon>
        <taxon>Endopterygota</taxon>
        <taxon>Lepidoptera</taxon>
        <taxon>Glossata</taxon>
        <taxon>Ditrysia</taxon>
        <taxon>Papilionoidea</taxon>
        <taxon>Pieridae</taxon>
        <taxon>Pierinae</taxon>
        <taxon>Pieris</taxon>
    </lineage>
</organism>
<keyword evidence="11 14" id="KW-1133">Transmembrane helix</keyword>
<dbReference type="Pfam" id="PF00122">
    <property type="entry name" value="E1-E2_ATPase"/>
    <property type="match status" value="1"/>
</dbReference>
<proteinExistence type="inferred from homology"/>
<dbReference type="InterPro" id="IPR004014">
    <property type="entry name" value="ATPase_P-typ_cation-transptr_N"/>
</dbReference>
<dbReference type="FunFam" id="3.40.50.1000:FF:000068">
    <property type="entry name" value="Cation-transporting ATPase"/>
    <property type="match status" value="1"/>
</dbReference>
<dbReference type="FunFam" id="1.20.1110.10:FF:000023">
    <property type="entry name" value="Cation-transporting ATPase"/>
    <property type="match status" value="1"/>
</dbReference>
<feature type="transmembrane region" description="Helical" evidence="14">
    <location>
        <begin position="994"/>
        <end position="1015"/>
    </location>
</feature>
<dbReference type="Pfam" id="PF13246">
    <property type="entry name" value="Cation_ATPase"/>
    <property type="match status" value="1"/>
</dbReference>
<dbReference type="EC" id="7.2.2.-" evidence="14"/>
<dbReference type="Gene3D" id="2.70.150.10">
    <property type="entry name" value="Calcium-transporting ATPase, cytoplasmic transduction domain A"/>
    <property type="match status" value="1"/>
</dbReference>
<dbReference type="Gene3D" id="3.40.50.1000">
    <property type="entry name" value="HAD superfamily/HAD-like"/>
    <property type="match status" value="1"/>
</dbReference>
<evidence type="ECO:0000313" key="20">
    <source>
        <dbReference type="Proteomes" id="UP000663880"/>
    </source>
</evidence>
<keyword evidence="6 14" id="KW-0547">Nucleotide-binding</keyword>
<comment type="caution">
    <text evidence="19">The sequence shown here is derived from an EMBL/GenBank/DDBJ whole genome shotgun (WGS) entry which is preliminary data.</text>
</comment>
<dbReference type="SFLD" id="SFLDG00002">
    <property type="entry name" value="C1.7:_P-type_atpase_like"/>
    <property type="match status" value="1"/>
</dbReference>
<dbReference type="PANTHER" id="PTHR45630">
    <property type="entry name" value="CATION-TRANSPORTING ATPASE-RELATED"/>
    <property type="match status" value="1"/>
</dbReference>
<dbReference type="InterPro" id="IPR001757">
    <property type="entry name" value="P_typ_ATPase"/>
</dbReference>
<evidence type="ECO:0000256" key="10">
    <source>
        <dbReference type="ARBA" id="ARBA00022967"/>
    </source>
</evidence>
<keyword evidence="3" id="KW-0597">Phosphoprotein</keyword>
<dbReference type="PANTHER" id="PTHR45630:SF8">
    <property type="entry name" value="CATION-TRANSPORTING ATPASE"/>
    <property type="match status" value="1"/>
</dbReference>
<dbReference type="Gene3D" id="1.20.1110.10">
    <property type="entry name" value="Calcium-transporting ATPase, transmembrane domain"/>
    <property type="match status" value="1"/>
</dbReference>
<dbReference type="InterPro" id="IPR006544">
    <property type="entry name" value="P-type_TPase_V"/>
</dbReference>
<feature type="transmembrane region" description="Helical" evidence="14">
    <location>
        <begin position="47"/>
        <end position="66"/>
    </location>
</feature>
<evidence type="ECO:0000256" key="7">
    <source>
        <dbReference type="ARBA" id="ARBA00022753"/>
    </source>
</evidence>
<dbReference type="GO" id="GO:0005524">
    <property type="term" value="F:ATP binding"/>
    <property type="evidence" value="ECO:0007669"/>
    <property type="project" value="UniProtKB-UniRule"/>
</dbReference>
<dbReference type="AlphaFoldDB" id="A0A821N1Z6"/>
<dbReference type="Gene3D" id="3.40.1110.10">
    <property type="entry name" value="Calcium-transporting ATPase, cytoplasmic domain N"/>
    <property type="match status" value="1"/>
</dbReference>
<gene>
    <name evidence="19" type="ORF">PMACD_LOCUS2210</name>
</gene>
<keyword evidence="4 14" id="KW-0812">Transmembrane</keyword>
<evidence type="ECO:0000259" key="18">
    <source>
        <dbReference type="Pfam" id="PF12409"/>
    </source>
</evidence>
<evidence type="ECO:0000256" key="3">
    <source>
        <dbReference type="ARBA" id="ARBA00022553"/>
    </source>
</evidence>
<dbReference type="NCBIfam" id="TIGR01494">
    <property type="entry name" value="ATPase_P-type"/>
    <property type="match status" value="2"/>
</dbReference>
<feature type="transmembrane region" description="Helical" evidence="14">
    <location>
        <begin position="887"/>
        <end position="907"/>
    </location>
</feature>
<dbReference type="InterPro" id="IPR047819">
    <property type="entry name" value="P5A-ATPase_N"/>
</dbReference>
<dbReference type="SUPFAM" id="SSF81665">
    <property type="entry name" value="Calcium ATPase, transmembrane domain M"/>
    <property type="match status" value="1"/>
</dbReference>
<evidence type="ECO:0000256" key="6">
    <source>
        <dbReference type="ARBA" id="ARBA00022741"/>
    </source>
</evidence>
<feature type="transmembrane region" description="Helical" evidence="14">
    <location>
        <begin position="207"/>
        <end position="227"/>
    </location>
</feature>
<keyword evidence="10 14" id="KW-1278">Translocase</keyword>
<keyword evidence="7" id="KW-0967">Endosome</keyword>
<dbReference type="PROSITE" id="PS00154">
    <property type="entry name" value="ATPASE_E1_E2"/>
    <property type="match status" value="1"/>
</dbReference>
<evidence type="ECO:0000256" key="11">
    <source>
        <dbReference type="ARBA" id="ARBA00022989"/>
    </source>
</evidence>
<dbReference type="InterPro" id="IPR008250">
    <property type="entry name" value="ATPase_P-typ_transduc_dom_A_sf"/>
</dbReference>
<dbReference type="SUPFAM" id="SSF81660">
    <property type="entry name" value="Metal cation-transporting ATPase, ATP-binding domain N"/>
    <property type="match status" value="1"/>
</dbReference>
<dbReference type="GO" id="GO:0015203">
    <property type="term" value="F:polyamine transmembrane transporter activity"/>
    <property type="evidence" value="ECO:0007669"/>
    <property type="project" value="TreeGrafter"/>
</dbReference>
<comment type="similarity">
    <text evidence="2 14">Belongs to the cation transport ATPase (P-type) (TC 3.A.3) family. Type V subfamily.</text>
</comment>
<dbReference type="InterPro" id="IPR059000">
    <property type="entry name" value="ATPase_P-type_domA"/>
</dbReference>
<name>A0A821N1Z6_9NEOP</name>
<feature type="domain" description="Cation-transporting P-type ATPase N-terminal" evidence="17">
    <location>
        <begin position="151"/>
        <end position="202"/>
    </location>
</feature>
<feature type="transmembrane region" description="Helical" evidence="14">
    <location>
        <begin position="179"/>
        <end position="201"/>
    </location>
</feature>
<keyword evidence="20" id="KW-1185">Reference proteome</keyword>
<dbReference type="PRINTS" id="PR00119">
    <property type="entry name" value="CATATPASE"/>
</dbReference>
<dbReference type="GO" id="GO:0006874">
    <property type="term" value="P:intracellular calcium ion homeostasis"/>
    <property type="evidence" value="ECO:0007669"/>
    <property type="project" value="TreeGrafter"/>
</dbReference>
<evidence type="ECO:0000256" key="5">
    <source>
        <dbReference type="ARBA" id="ARBA00022723"/>
    </source>
</evidence>
<dbReference type="InterPro" id="IPR023214">
    <property type="entry name" value="HAD_sf"/>
</dbReference>
<keyword evidence="12 14" id="KW-0472">Membrane</keyword>
<comment type="catalytic activity">
    <reaction evidence="13 14">
        <text>ATP + H2O = ADP + phosphate + H(+)</text>
        <dbReference type="Rhea" id="RHEA:13065"/>
        <dbReference type="ChEBI" id="CHEBI:15377"/>
        <dbReference type="ChEBI" id="CHEBI:15378"/>
        <dbReference type="ChEBI" id="CHEBI:30616"/>
        <dbReference type="ChEBI" id="CHEBI:43474"/>
        <dbReference type="ChEBI" id="CHEBI:456216"/>
    </reaction>
</comment>
<feature type="transmembrane region" description="Helical" evidence="14">
    <location>
        <begin position="413"/>
        <end position="439"/>
    </location>
</feature>
<dbReference type="FunFam" id="3.40.1110.10:FF:000026">
    <property type="entry name" value="Cation-transporting ATPase"/>
    <property type="match status" value="1"/>
</dbReference>
<keyword evidence="8 14" id="KW-0067">ATP-binding</keyword>
<dbReference type="SUPFAM" id="SSF81653">
    <property type="entry name" value="Calcium ATPase, transduction domain A"/>
    <property type="match status" value="1"/>
</dbReference>
<evidence type="ECO:0000256" key="15">
    <source>
        <dbReference type="SAM" id="MobiDB-lite"/>
    </source>
</evidence>
<dbReference type="InterPro" id="IPR023298">
    <property type="entry name" value="ATPase_P-typ_TM_dom_sf"/>
</dbReference>
<evidence type="ECO:0000256" key="12">
    <source>
        <dbReference type="ARBA" id="ARBA00023136"/>
    </source>
</evidence>
<feature type="domain" description="P-type ATPase A" evidence="16">
    <location>
        <begin position="258"/>
        <end position="367"/>
    </location>
</feature>
<keyword evidence="9 14" id="KW-0460">Magnesium</keyword>
<reference evidence="19" key="1">
    <citation type="submission" date="2021-02" db="EMBL/GenBank/DDBJ databases">
        <authorList>
            <person name="Steward A R."/>
        </authorList>
    </citation>
    <scope>NUCLEOTIDE SEQUENCE</scope>
</reference>
<dbReference type="GO" id="GO:0140358">
    <property type="term" value="F:P-type transmembrane transporter activity"/>
    <property type="evidence" value="ECO:0007669"/>
    <property type="project" value="InterPro"/>
</dbReference>
<keyword evidence="5 14" id="KW-0479">Metal-binding</keyword>
<dbReference type="OrthoDB" id="48943at2759"/>
<evidence type="ECO:0000256" key="4">
    <source>
        <dbReference type="ARBA" id="ARBA00022692"/>
    </source>
</evidence>
<protein>
    <recommendedName>
        <fullName evidence="14">Cation-transporting ATPase</fullName>
        <ecNumber evidence="14">7.2.2.-</ecNumber>
    </recommendedName>
</protein>
<evidence type="ECO:0000256" key="8">
    <source>
        <dbReference type="ARBA" id="ARBA00022840"/>
    </source>
</evidence>
<feature type="domain" description="P5B-type ATPase N-terminal" evidence="18">
    <location>
        <begin position="30"/>
        <end position="105"/>
    </location>
</feature>
<evidence type="ECO:0000259" key="17">
    <source>
        <dbReference type="Pfam" id="PF00690"/>
    </source>
</evidence>
<dbReference type="NCBIfam" id="TIGR01657">
    <property type="entry name" value="P-ATPase-V"/>
    <property type="match status" value="1"/>
</dbReference>
<dbReference type="InterPro" id="IPR023299">
    <property type="entry name" value="ATPase_P-typ_cyto_dom_N"/>
</dbReference>